<evidence type="ECO:0000313" key="2">
    <source>
        <dbReference type="EMBL" id="PZD95249.1"/>
    </source>
</evidence>
<organism evidence="2 3">
    <name type="scientific">Paenibacillus sambharensis</name>
    <dbReference type="NCBI Taxonomy" id="1803190"/>
    <lineage>
        <taxon>Bacteria</taxon>
        <taxon>Bacillati</taxon>
        <taxon>Bacillota</taxon>
        <taxon>Bacilli</taxon>
        <taxon>Bacillales</taxon>
        <taxon>Paenibacillaceae</taxon>
        <taxon>Paenibacillus</taxon>
    </lineage>
</organism>
<keyword evidence="3" id="KW-1185">Reference proteome</keyword>
<keyword evidence="1" id="KW-0732">Signal</keyword>
<proteinExistence type="predicted"/>
<feature type="chain" id="PRO_5038354343" description="Lipoprotein" evidence="1">
    <location>
        <begin position="24"/>
        <end position="157"/>
    </location>
</feature>
<dbReference type="EMBL" id="QKRB01000044">
    <property type="protein sequence ID" value="PZD95249.1"/>
    <property type="molecule type" value="Genomic_DNA"/>
</dbReference>
<sequence length="157" mass="17982">MKHKQSRNLLIIYLLLLTVVLSACQSTQNDRKQQSENTKVAQNIQHLNEQEKIPEYLPKTFPLPQDAKISTSHAEINDGKKSVMLIFTTEESMFTITKLYTDYFNTQNLDQSNYTIDNNNIIIQGDNVKNNESWSMIGGALTSRDGIIELTVNWSEQ</sequence>
<comment type="caution">
    <text evidence="2">The sequence shown here is derived from an EMBL/GenBank/DDBJ whole genome shotgun (WGS) entry which is preliminary data.</text>
</comment>
<feature type="signal peptide" evidence="1">
    <location>
        <begin position="1"/>
        <end position="23"/>
    </location>
</feature>
<name>A0A2W1L8V1_9BACL</name>
<accession>A0A2W1L8V1</accession>
<dbReference type="OrthoDB" id="2609996at2"/>
<reference evidence="2 3" key="1">
    <citation type="submission" date="2018-06" db="EMBL/GenBank/DDBJ databases">
        <title>Paenibacillus imtechensis sp. nov.</title>
        <authorList>
            <person name="Pinnaka A.K."/>
            <person name="Singh H."/>
            <person name="Kaur M."/>
        </authorList>
    </citation>
    <scope>NUCLEOTIDE SEQUENCE [LARGE SCALE GENOMIC DNA]</scope>
    <source>
        <strain evidence="2 3">SMB1</strain>
    </source>
</reference>
<protein>
    <recommendedName>
        <fullName evidence="4">Lipoprotein</fullName>
    </recommendedName>
</protein>
<dbReference type="RefSeq" id="WP_111146878.1">
    <property type="nucleotide sequence ID" value="NZ_QKRB01000044.1"/>
</dbReference>
<dbReference type="PROSITE" id="PS51257">
    <property type="entry name" value="PROKAR_LIPOPROTEIN"/>
    <property type="match status" value="1"/>
</dbReference>
<dbReference type="Proteomes" id="UP000249522">
    <property type="component" value="Unassembled WGS sequence"/>
</dbReference>
<evidence type="ECO:0008006" key="4">
    <source>
        <dbReference type="Google" id="ProtNLM"/>
    </source>
</evidence>
<evidence type="ECO:0000313" key="3">
    <source>
        <dbReference type="Proteomes" id="UP000249522"/>
    </source>
</evidence>
<dbReference type="AlphaFoldDB" id="A0A2W1L8V1"/>
<evidence type="ECO:0000256" key="1">
    <source>
        <dbReference type="SAM" id="SignalP"/>
    </source>
</evidence>
<gene>
    <name evidence="2" type="ORF">DNH61_11865</name>
</gene>